<dbReference type="Pfam" id="PF02653">
    <property type="entry name" value="BPD_transp_2"/>
    <property type="match status" value="1"/>
</dbReference>
<evidence type="ECO:0000256" key="4">
    <source>
        <dbReference type="ARBA" id="ARBA00022519"/>
    </source>
</evidence>
<keyword evidence="4" id="KW-0997">Cell inner membrane</keyword>
<evidence type="ECO:0000256" key="2">
    <source>
        <dbReference type="ARBA" id="ARBA00022448"/>
    </source>
</evidence>
<sequence>MFLQTLITGLSIGGIYSLMAVGYSLVFSVLNFSNFAHGAVIMLGAYVGLALATKLSLGFGLVLAGSIAGAGIIAVLNERLAYSSLRRRKAPSLYLMISAMGCAVFLENMVYATIGSRFYAFPEFFARQVITVGGSSVSLLDVGAFLFALAAILGLHLFITRTRTGIAIRAGVSDMTMCSLMGVDLDRLIAIVFLLAGGFAGVAGVFLGIKYLVYPTMGWVTNKAYIAAVIGGLGSLPGALAGGLLLGVVETFVSSYVSSVMRDVFSFTLLIAFLVWRPNGLWGQDSEEKV</sequence>
<name>A0A4R8M2W7_9BACT</name>
<feature type="transmembrane region" description="Helical" evidence="10">
    <location>
        <begin position="6"/>
        <end position="27"/>
    </location>
</feature>
<evidence type="ECO:0000313" key="11">
    <source>
        <dbReference type="EMBL" id="TDY59479.1"/>
    </source>
</evidence>
<evidence type="ECO:0000256" key="7">
    <source>
        <dbReference type="ARBA" id="ARBA00022989"/>
    </source>
</evidence>
<dbReference type="GO" id="GO:0005304">
    <property type="term" value="F:L-valine transmembrane transporter activity"/>
    <property type="evidence" value="ECO:0007669"/>
    <property type="project" value="TreeGrafter"/>
</dbReference>
<dbReference type="Proteomes" id="UP000295066">
    <property type="component" value="Unassembled WGS sequence"/>
</dbReference>
<feature type="transmembrane region" description="Helical" evidence="10">
    <location>
        <begin position="189"/>
        <end position="213"/>
    </location>
</feature>
<organism evidence="11 12">
    <name type="scientific">Aminivibrio pyruvatiphilus</name>
    <dbReference type="NCBI Taxonomy" id="1005740"/>
    <lineage>
        <taxon>Bacteria</taxon>
        <taxon>Thermotogati</taxon>
        <taxon>Synergistota</taxon>
        <taxon>Synergistia</taxon>
        <taxon>Synergistales</taxon>
        <taxon>Aminobacteriaceae</taxon>
        <taxon>Aminivibrio</taxon>
    </lineage>
</organism>
<feature type="transmembrane region" description="Helical" evidence="10">
    <location>
        <begin position="134"/>
        <end position="159"/>
    </location>
</feature>
<keyword evidence="7 10" id="KW-1133">Transmembrane helix</keyword>
<proteinExistence type="inferred from homology"/>
<evidence type="ECO:0000256" key="5">
    <source>
        <dbReference type="ARBA" id="ARBA00022692"/>
    </source>
</evidence>
<dbReference type="GO" id="GO:0015188">
    <property type="term" value="F:L-isoleucine transmembrane transporter activity"/>
    <property type="evidence" value="ECO:0007669"/>
    <property type="project" value="TreeGrafter"/>
</dbReference>
<dbReference type="GO" id="GO:1903806">
    <property type="term" value="P:L-isoleucine import across plasma membrane"/>
    <property type="evidence" value="ECO:0007669"/>
    <property type="project" value="TreeGrafter"/>
</dbReference>
<gene>
    <name evidence="11" type="ORF">C8D99_11357</name>
</gene>
<keyword evidence="3" id="KW-1003">Cell membrane</keyword>
<dbReference type="GO" id="GO:0015192">
    <property type="term" value="F:L-phenylalanine transmembrane transporter activity"/>
    <property type="evidence" value="ECO:0007669"/>
    <property type="project" value="TreeGrafter"/>
</dbReference>
<feature type="transmembrane region" description="Helical" evidence="10">
    <location>
        <begin position="225"/>
        <end position="249"/>
    </location>
</feature>
<evidence type="ECO:0000313" key="12">
    <source>
        <dbReference type="Proteomes" id="UP000295066"/>
    </source>
</evidence>
<dbReference type="InterPro" id="IPR001851">
    <property type="entry name" value="ABC_transp_permease"/>
</dbReference>
<feature type="transmembrane region" description="Helical" evidence="10">
    <location>
        <begin position="255"/>
        <end position="276"/>
    </location>
</feature>
<keyword evidence="12" id="KW-1185">Reference proteome</keyword>
<reference evidence="11 12" key="1">
    <citation type="submission" date="2019-03" db="EMBL/GenBank/DDBJ databases">
        <title>Genomic Encyclopedia of Type Strains, Phase IV (KMG-IV): sequencing the most valuable type-strain genomes for metagenomic binning, comparative biology and taxonomic classification.</title>
        <authorList>
            <person name="Goeker M."/>
        </authorList>
    </citation>
    <scope>NUCLEOTIDE SEQUENCE [LARGE SCALE GENOMIC DNA]</scope>
    <source>
        <strain evidence="11 12">DSM 25964</strain>
    </source>
</reference>
<dbReference type="GO" id="GO:0005886">
    <property type="term" value="C:plasma membrane"/>
    <property type="evidence" value="ECO:0007669"/>
    <property type="project" value="UniProtKB-SubCell"/>
</dbReference>
<accession>A0A4R8M2W7</accession>
<dbReference type="PANTHER" id="PTHR11795:SF371">
    <property type="entry name" value="HIGH-AFFINITY BRANCHED-CHAIN AMINO ACID TRANSPORT SYSTEM PERMEASE PROTEIN LIVH"/>
    <property type="match status" value="1"/>
</dbReference>
<dbReference type="EMBL" id="SORI01000013">
    <property type="protein sequence ID" value="TDY59479.1"/>
    <property type="molecule type" value="Genomic_DNA"/>
</dbReference>
<dbReference type="GO" id="GO:0015808">
    <property type="term" value="P:L-alanine transport"/>
    <property type="evidence" value="ECO:0007669"/>
    <property type="project" value="TreeGrafter"/>
</dbReference>
<keyword evidence="8 10" id="KW-0472">Membrane</keyword>
<comment type="caution">
    <text evidence="11">The sequence shown here is derived from an EMBL/GenBank/DDBJ whole genome shotgun (WGS) entry which is preliminary data.</text>
</comment>
<dbReference type="RefSeq" id="WP_133958015.1">
    <property type="nucleotide sequence ID" value="NZ_SORI01000013.1"/>
</dbReference>
<dbReference type="CDD" id="cd06582">
    <property type="entry name" value="TM_PBP1_LivH_like"/>
    <property type="match status" value="1"/>
</dbReference>
<dbReference type="OrthoDB" id="2085at2"/>
<dbReference type="GO" id="GO:0015190">
    <property type="term" value="F:L-leucine transmembrane transporter activity"/>
    <property type="evidence" value="ECO:0007669"/>
    <property type="project" value="TreeGrafter"/>
</dbReference>
<feature type="transmembrane region" description="Helical" evidence="10">
    <location>
        <begin position="34"/>
        <end position="53"/>
    </location>
</feature>
<dbReference type="PANTHER" id="PTHR11795">
    <property type="entry name" value="BRANCHED-CHAIN AMINO ACID TRANSPORT SYSTEM PERMEASE PROTEIN LIVH"/>
    <property type="match status" value="1"/>
</dbReference>
<protein>
    <submittedName>
        <fullName evidence="11">Amino acid/amide ABC transporter membrane protein 1 (HAAT family)</fullName>
    </submittedName>
</protein>
<dbReference type="InterPro" id="IPR052157">
    <property type="entry name" value="BCAA_transport_permease"/>
</dbReference>
<evidence type="ECO:0000256" key="9">
    <source>
        <dbReference type="ARBA" id="ARBA00037998"/>
    </source>
</evidence>
<feature type="transmembrane region" description="Helical" evidence="10">
    <location>
        <begin position="93"/>
        <end position="114"/>
    </location>
</feature>
<evidence type="ECO:0000256" key="6">
    <source>
        <dbReference type="ARBA" id="ARBA00022970"/>
    </source>
</evidence>
<keyword evidence="2" id="KW-0813">Transport</keyword>
<comment type="subcellular location">
    <subcellularLocation>
        <location evidence="1">Cell membrane</location>
        <topology evidence="1">Multi-pass membrane protein</topology>
    </subcellularLocation>
</comment>
<evidence type="ECO:0000256" key="10">
    <source>
        <dbReference type="SAM" id="Phobius"/>
    </source>
</evidence>
<keyword evidence="6" id="KW-0029">Amino-acid transport</keyword>
<feature type="transmembrane region" description="Helical" evidence="10">
    <location>
        <begin position="59"/>
        <end position="81"/>
    </location>
</feature>
<keyword evidence="5 10" id="KW-0812">Transmembrane</keyword>
<dbReference type="GO" id="GO:0042941">
    <property type="term" value="P:D-alanine transmembrane transport"/>
    <property type="evidence" value="ECO:0007669"/>
    <property type="project" value="TreeGrafter"/>
</dbReference>
<dbReference type="AlphaFoldDB" id="A0A4R8M2W7"/>
<evidence type="ECO:0000256" key="8">
    <source>
        <dbReference type="ARBA" id="ARBA00023136"/>
    </source>
</evidence>
<evidence type="ECO:0000256" key="3">
    <source>
        <dbReference type="ARBA" id="ARBA00022475"/>
    </source>
</evidence>
<evidence type="ECO:0000256" key="1">
    <source>
        <dbReference type="ARBA" id="ARBA00004651"/>
    </source>
</evidence>
<comment type="similarity">
    <text evidence="9">Belongs to the binding-protein-dependent transport system permease family. LivHM subfamily.</text>
</comment>